<dbReference type="KEGG" id="gsl:Gasu_06550"/>
<dbReference type="GO" id="GO:0005739">
    <property type="term" value="C:mitochondrion"/>
    <property type="evidence" value="ECO:0007669"/>
    <property type="project" value="UniProtKB-SubCell"/>
</dbReference>
<dbReference type="GO" id="GO:0032543">
    <property type="term" value="P:mitochondrial translation"/>
    <property type="evidence" value="ECO:0007669"/>
    <property type="project" value="UniProtKB-UniRule"/>
</dbReference>
<organism evidence="2 3">
    <name type="scientific">Galdieria sulphuraria</name>
    <name type="common">Red alga</name>
    <dbReference type="NCBI Taxonomy" id="130081"/>
    <lineage>
        <taxon>Eukaryota</taxon>
        <taxon>Rhodophyta</taxon>
        <taxon>Bangiophyceae</taxon>
        <taxon>Galdieriales</taxon>
        <taxon>Galdieriaceae</taxon>
        <taxon>Galdieria</taxon>
    </lineage>
</organism>
<dbReference type="GO" id="GO:0030956">
    <property type="term" value="C:glutamyl-tRNA(Gln) amidotransferase complex"/>
    <property type="evidence" value="ECO:0007669"/>
    <property type="project" value="UniProtKB-UniRule"/>
</dbReference>
<comment type="catalytic activity">
    <reaction evidence="1">
        <text>L-glutamyl-tRNA(Gln) + L-glutamine + ATP + H2O = L-glutaminyl-tRNA(Gln) + L-glutamate + ADP + phosphate + H(+)</text>
        <dbReference type="Rhea" id="RHEA:17521"/>
        <dbReference type="Rhea" id="RHEA-COMP:9681"/>
        <dbReference type="Rhea" id="RHEA-COMP:9684"/>
        <dbReference type="ChEBI" id="CHEBI:15377"/>
        <dbReference type="ChEBI" id="CHEBI:15378"/>
        <dbReference type="ChEBI" id="CHEBI:29985"/>
        <dbReference type="ChEBI" id="CHEBI:30616"/>
        <dbReference type="ChEBI" id="CHEBI:43474"/>
        <dbReference type="ChEBI" id="CHEBI:58359"/>
        <dbReference type="ChEBI" id="CHEBI:78520"/>
        <dbReference type="ChEBI" id="CHEBI:78521"/>
        <dbReference type="ChEBI" id="CHEBI:456216"/>
    </reaction>
</comment>
<comment type="subunit">
    <text evidence="1">Subunit of the heterotrimeric GatCAB amidotransferase (AdT) complex, composed of A, B and C subunits.</text>
</comment>
<dbReference type="GO" id="GO:0016740">
    <property type="term" value="F:transferase activity"/>
    <property type="evidence" value="ECO:0007669"/>
    <property type="project" value="UniProtKB-KW"/>
</dbReference>
<keyword evidence="1" id="KW-0547">Nucleotide-binding</keyword>
<name>M2W8P2_GALSU</name>
<keyword evidence="3" id="KW-1185">Reference proteome</keyword>
<dbReference type="RefSeq" id="XP_005708766.1">
    <property type="nucleotide sequence ID" value="XM_005708709.1"/>
</dbReference>
<keyword evidence="1" id="KW-0067">ATP-binding</keyword>
<dbReference type="HAMAP" id="MF_00122">
    <property type="entry name" value="GatC"/>
    <property type="match status" value="1"/>
</dbReference>
<dbReference type="PANTHER" id="PTHR15004:SF0">
    <property type="entry name" value="GLUTAMYL-TRNA(GLN) AMIDOTRANSFERASE SUBUNIT C, MITOCHONDRIAL"/>
    <property type="match status" value="1"/>
</dbReference>
<dbReference type="Gene3D" id="1.10.20.60">
    <property type="entry name" value="Glu-tRNAGln amidotransferase C subunit, N-terminal domain"/>
    <property type="match status" value="1"/>
</dbReference>
<protein>
    <recommendedName>
        <fullName evidence="1">Glutamyl-tRNA(Gln) amidotransferase subunit C, mitochondrial</fullName>
        <shortName evidence="1">Glu-AdT subunit C</shortName>
        <ecNumber evidence="1">6.3.5.-</ecNumber>
    </recommendedName>
</protein>
<dbReference type="PANTHER" id="PTHR15004">
    <property type="entry name" value="GLUTAMYL-TRNA(GLN) AMIDOTRANSFERASE SUBUNIT C, MITOCHONDRIAL"/>
    <property type="match status" value="1"/>
</dbReference>
<dbReference type="NCBIfam" id="TIGR00135">
    <property type="entry name" value="gatC"/>
    <property type="match status" value="1"/>
</dbReference>
<keyword evidence="1" id="KW-0648">Protein biosynthesis</keyword>
<dbReference type="AlphaFoldDB" id="M2W8P2"/>
<dbReference type="Proteomes" id="UP000030680">
    <property type="component" value="Unassembled WGS sequence"/>
</dbReference>
<evidence type="ECO:0000313" key="3">
    <source>
        <dbReference type="Proteomes" id="UP000030680"/>
    </source>
</evidence>
<dbReference type="Gramene" id="EME32246">
    <property type="protein sequence ID" value="EME32246"/>
    <property type="gene ID" value="Gasu_06550"/>
</dbReference>
<dbReference type="EMBL" id="KB454487">
    <property type="protein sequence ID" value="EME32246.1"/>
    <property type="molecule type" value="Genomic_DNA"/>
</dbReference>
<comment type="function">
    <text evidence="1">Allows the formation of correctly charged Gln-tRNA(Gln) through the transamidation of misacylated Glu-tRNA(Gln) in the mitochondria. The reaction takes place in the presence of glutamine and ATP through an activated gamma-phospho-Glu-tRNA(Gln).</text>
</comment>
<dbReference type="GO" id="GO:0005524">
    <property type="term" value="F:ATP binding"/>
    <property type="evidence" value="ECO:0007669"/>
    <property type="project" value="UniProtKB-KW"/>
</dbReference>
<accession>M2W8P2</accession>
<sequence>MRLEFDEQEVKKICQLAQVKVTQAELKQLAADFNSIVGLIEKMNKLDLNGIEAAEYIINAHNALREDIPANFQERETLFNSAPAFTDNFYEVPKILEDSQLSES</sequence>
<evidence type="ECO:0000313" key="2">
    <source>
        <dbReference type="EMBL" id="EME32246.1"/>
    </source>
</evidence>
<evidence type="ECO:0000256" key="1">
    <source>
        <dbReference type="HAMAP-Rule" id="MF_03149"/>
    </source>
</evidence>
<comment type="similarity">
    <text evidence="1">Belongs to the GatC family.</text>
</comment>
<dbReference type="GeneID" id="17090838"/>
<dbReference type="InterPro" id="IPR036113">
    <property type="entry name" value="Asp/Glu-ADT_sf_sub_c"/>
</dbReference>
<keyword evidence="1" id="KW-0496">Mitochondrion</keyword>
<dbReference type="GO" id="GO:0050567">
    <property type="term" value="F:glutaminyl-tRNA synthase (glutamine-hydrolyzing) activity"/>
    <property type="evidence" value="ECO:0007669"/>
    <property type="project" value="UniProtKB-UniRule"/>
</dbReference>
<gene>
    <name evidence="2" type="ORF">Gasu_06550</name>
</gene>
<reference evidence="3" key="1">
    <citation type="journal article" date="2013" name="Science">
        <title>Gene transfer from bacteria and archaea facilitated evolution of an extremophilic eukaryote.</title>
        <authorList>
            <person name="Schonknecht G."/>
            <person name="Chen W.H."/>
            <person name="Ternes C.M."/>
            <person name="Barbier G.G."/>
            <person name="Shrestha R.P."/>
            <person name="Stanke M."/>
            <person name="Brautigam A."/>
            <person name="Baker B.J."/>
            <person name="Banfield J.F."/>
            <person name="Garavito R.M."/>
            <person name="Carr K."/>
            <person name="Wilkerson C."/>
            <person name="Rensing S.A."/>
            <person name="Gagneul D."/>
            <person name="Dickenson N.E."/>
            <person name="Oesterhelt C."/>
            <person name="Lercher M.J."/>
            <person name="Weber A.P."/>
        </authorList>
    </citation>
    <scope>NUCLEOTIDE SEQUENCE [LARGE SCALE GENOMIC DNA]</scope>
    <source>
        <strain evidence="3">074W</strain>
    </source>
</reference>
<dbReference type="GO" id="GO:0070681">
    <property type="term" value="P:glutaminyl-tRNAGln biosynthesis via transamidation"/>
    <property type="evidence" value="ECO:0007669"/>
    <property type="project" value="UniProtKB-UniRule"/>
</dbReference>
<comment type="subcellular location">
    <subcellularLocation>
        <location evidence="1">Mitochondrion</location>
    </subcellularLocation>
</comment>
<dbReference type="STRING" id="130081.M2W8P2"/>
<proteinExistence type="inferred from homology"/>
<dbReference type="InterPro" id="IPR003837">
    <property type="entry name" value="GatC"/>
</dbReference>
<dbReference type="OrthoDB" id="2020502at2759"/>
<keyword evidence="2" id="KW-0808">Transferase</keyword>
<dbReference type="GO" id="GO:0006450">
    <property type="term" value="P:regulation of translational fidelity"/>
    <property type="evidence" value="ECO:0007669"/>
    <property type="project" value="InterPro"/>
</dbReference>
<dbReference type="SUPFAM" id="SSF141000">
    <property type="entry name" value="Glu-tRNAGln amidotransferase C subunit"/>
    <property type="match status" value="1"/>
</dbReference>
<keyword evidence="1 2" id="KW-0436">Ligase</keyword>
<dbReference type="EC" id="6.3.5.-" evidence="1"/>
<dbReference type="Pfam" id="PF02686">
    <property type="entry name" value="GatC"/>
    <property type="match status" value="1"/>
</dbReference>